<evidence type="ECO:0000313" key="2">
    <source>
        <dbReference type="Proteomes" id="UP001314229"/>
    </source>
</evidence>
<reference evidence="1 2" key="1">
    <citation type="submission" date="2024-01" db="EMBL/GenBank/DDBJ databases">
        <authorList>
            <person name="Alioto T."/>
            <person name="Alioto T."/>
            <person name="Gomez Garrido J."/>
        </authorList>
    </citation>
    <scope>NUCLEOTIDE SEQUENCE [LARGE SCALE GENOMIC DNA]</scope>
</reference>
<organism evidence="1 2">
    <name type="scientific">Scomber scombrus</name>
    <name type="common">Atlantic mackerel</name>
    <name type="synonym">Scomber vernalis</name>
    <dbReference type="NCBI Taxonomy" id="13677"/>
    <lineage>
        <taxon>Eukaryota</taxon>
        <taxon>Metazoa</taxon>
        <taxon>Chordata</taxon>
        <taxon>Craniata</taxon>
        <taxon>Vertebrata</taxon>
        <taxon>Euteleostomi</taxon>
        <taxon>Actinopterygii</taxon>
        <taxon>Neopterygii</taxon>
        <taxon>Teleostei</taxon>
        <taxon>Neoteleostei</taxon>
        <taxon>Acanthomorphata</taxon>
        <taxon>Pelagiaria</taxon>
        <taxon>Scombriformes</taxon>
        <taxon>Scombridae</taxon>
        <taxon>Scomber</taxon>
    </lineage>
</organism>
<dbReference type="AlphaFoldDB" id="A0AAV1PAR0"/>
<evidence type="ECO:0000313" key="1">
    <source>
        <dbReference type="EMBL" id="CAK6968493.1"/>
    </source>
</evidence>
<gene>
    <name evidence="1" type="ORF">FSCOSCO3_A025022</name>
</gene>
<comment type="caution">
    <text evidence="1">The sequence shown here is derived from an EMBL/GenBank/DDBJ whole genome shotgun (WGS) entry which is preliminary data.</text>
</comment>
<dbReference type="EMBL" id="CAWUFR010000120">
    <property type="protein sequence ID" value="CAK6968493.1"/>
    <property type="molecule type" value="Genomic_DNA"/>
</dbReference>
<protein>
    <submittedName>
        <fullName evidence="1">Uncharacterized protein</fullName>
    </submittedName>
</protein>
<dbReference type="Proteomes" id="UP001314229">
    <property type="component" value="Unassembled WGS sequence"/>
</dbReference>
<keyword evidence="2" id="KW-1185">Reference proteome</keyword>
<sequence>MNWPSSSSKIASCAQEYFPAAHYGLPVCDDLSSVKNGVQSDSRIASTDRQAVHQSARPPVIPPTGLVLNLCPALMNEPIPELRYEVTGHSDEM</sequence>
<proteinExistence type="predicted"/>
<name>A0AAV1PAR0_SCOSC</name>
<accession>A0AAV1PAR0</accession>